<name>A0A5N5X750_9EURO</name>
<feature type="transmembrane region" description="Helical" evidence="1">
    <location>
        <begin position="6"/>
        <end position="28"/>
    </location>
</feature>
<feature type="transmembrane region" description="Helical" evidence="1">
    <location>
        <begin position="355"/>
        <end position="377"/>
    </location>
</feature>
<dbReference type="InterPro" id="IPR036291">
    <property type="entry name" value="NAD(P)-bd_dom_sf"/>
</dbReference>
<proteinExistence type="predicted"/>
<keyword evidence="3" id="KW-1185">Reference proteome</keyword>
<sequence length="398" mass="46254">MSPFSFGLFFTYLYLTGSVGFDTAHWLLHKWSKSQWRFLRWLSYCHQFHHLYYNRSLKFNNRYLRQNAWIALPLEMLCKILGSIAGWLLARYLMAYNKRAIDTAPLLVVSIFEFVRTLVVIAMSGRDSNHIAFDTVPKDHSWLFVGPNYHALHHVYPERYMGSMVKLFDWVAGTAYSLRYKRVILTGGSGAFGRAIEKQLLAEGVNDIKKLRFGKDWTHQDFSGVGPLLEESDILILAHGTKGMDAMDANCNSTMRLIEIFLGRKAVGTRQTKTVPEIWYVGSEIEVHPAWRIPEMQRYSASKRAFLPYARALYDDPGVIYRHIVPAAFESRMGKAIVSPDWAARVALWWIRRGAYYVPVTYTGLAFFNFFKFLFLVRPDTRAYREYKEQSSTDYLYN</sequence>
<evidence type="ECO:0000256" key="1">
    <source>
        <dbReference type="SAM" id="Phobius"/>
    </source>
</evidence>
<keyword evidence="1" id="KW-1133">Transmembrane helix</keyword>
<accession>A0A5N5X750</accession>
<organism evidence="2 3">
    <name type="scientific">Aspergillus leporis</name>
    <dbReference type="NCBI Taxonomy" id="41062"/>
    <lineage>
        <taxon>Eukaryota</taxon>
        <taxon>Fungi</taxon>
        <taxon>Dikarya</taxon>
        <taxon>Ascomycota</taxon>
        <taxon>Pezizomycotina</taxon>
        <taxon>Eurotiomycetes</taxon>
        <taxon>Eurotiomycetidae</taxon>
        <taxon>Eurotiales</taxon>
        <taxon>Aspergillaceae</taxon>
        <taxon>Aspergillus</taxon>
        <taxon>Aspergillus subgen. Circumdati</taxon>
    </lineage>
</organism>
<gene>
    <name evidence="2" type="ORF">BDV29DRAFT_200050</name>
</gene>
<evidence type="ECO:0000313" key="2">
    <source>
        <dbReference type="EMBL" id="KAB8076571.1"/>
    </source>
</evidence>
<dbReference type="AlphaFoldDB" id="A0A5N5X750"/>
<dbReference type="SUPFAM" id="SSF51735">
    <property type="entry name" value="NAD(P)-binding Rossmann-fold domains"/>
    <property type="match status" value="1"/>
</dbReference>
<evidence type="ECO:0000313" key="3">
    <source>
        <dbReference type="Proteomes" id="UP000326565"/>
    </source>
</evidence>
<keyword evidence="1" id="KW-0472">Membrane</keyword>
<dbReference type="OrthoDB" id="4350666at2759"/>
<reference evidence="2 3" key="1">
    <citation type="submission" date="2019-04" db="EMBL/GenBank/DDBJ databases">
        <title>Friends and foes A comparative genomics study of 23 Aspergillus species from section Flavi.</title>
        <authorList>
            <consortium name="DOE Joint Genome Institute"/>
            <person name="Kjaerbolling I."/>
            <person name="Vesth T."/>
            <person name="Frisvad J.C."/>
            <person name="Nybo J.L."/>
            <person name="Theobald S."/>
            <person name="Kildgaard S."/>
            <person name="Isbrandt T."/>
            <person name="Kuo A."/>
            <person name="Sato A."/>
            <person name="Lyhne E.K."/>
            <person name="Kogle M.E."/>
            <person name="Wiebenga A."/>
            <person name="Kun R.S."/>
            <person name="Lubbers R.J."/>
            <person name="Makela M.R."/>
            <person name="Barry K."/>
            <person name="Chovatia M."/>
            <person name="Clum A."/>
            <person name="Daum C."/>
            <person name="Haridas S."/>
            <person name="He G."/>
            <person name="LaButti K."/>
            <person name="Lipzen A."/>
            <person name="Mondo S."/>
            <person name="Riley R."/>
            <person name="Salamov A."/>
            <person name="Simmons B.A."/>
            <person name="Magnuson J.K."/>
            <person name="Henrissat B."/>
            <person name="Mortensen U.H."/>
            <person name="Larsen T.O."/>
            <person name="Devries R.P."/>
            <person name="Grigoriev I.V."/>
            <person name="Machida M."/>
            <person name="Baker S.E."/>
            <person name="Andersen M.R."/>
        </authorList>
    </citation>
    <scope>NUCLEOTIDE SEQUENCE [LARGE SCALE GENOMIC DNA]</scope>
    <source>
        <strain evidence="2 3">CBS 151.66</strain>
    </source>
</reference>
<dbReference type="Proteomes" id="UP000326565">
    <property type="component" value="Unassembled WGS sequence"/>
</dbReference>
<dbReference type="Gene3D" id="3.40.50.720">
    <property type="entry name" value="NAD(P)-binding Rossmann-like Domain"/>
    <property type="match status" value="1"/>
</dbReference>
<feature type="transmembrane region" description="Helical" evidence="1">
    <location>
        <begin position="68"/>
        <end position="92"/>
    </location>
</feature>
<protein>
    <recommendedName>
        <fullName evidence="4">Fatty acid hydroxylase domain-containing protein</fullName>
    </recommendedName>
</protein>
<dbReference type="EMBL" id="ML732179">
    <property type="protein sequence ID" value="KAB8076571.1"/>
    <property type="molecule type" value="Genomic_DNA"/>
</dbReference>
<keyword evidence="1" id="KW-0812">Transmembrane</keyword>
<evidence type="ECO:0008006" key="4">
    <source>
        <dbReference type="Google" id="ProtNLM"/>
    </source>
</evidence>